<dbReference type="RefSeq" id="XP_024336019.1">
    <property type="nucleotide sequence ID" value="XM_024482419.1"/>
</dbReference>
<organism evidence="2 3">
    <name type="scientific">Postia placenta MAD-698-R-SB12</name>
    <dbReference type="NCBI Taxonomy" id="670580"/>
    <lineage>
        <taxon>Eukaryota</taxon>
        <taxon>Fungi</taxon>
        <taxon>Dikarya</taxon>
        <taxon>Basidiomycota</taxon>
        <taxon>Agaricomycotina</taxon>
        <taxon>Agaricomycetes</taxon>
        <taxon>Polyporales</taxon>
        <taxon>Adustoporiaceae</taxon>
        <taxon>Rhodonia</taxon>
    </lineage>
</organism>
<gene>
    <name evidence="2" type="ORF">POSPLADRAFT_1071009</name>
</gene>
<proteinExistence type="predicted"/>
<dbReference type="OrthoDB" id="5597211at2759"/>
<accession>A0A1X6MS66</accession>
<protein>
    <submittedName>
        <fullName evidence="2">Uncharacterized protein</fullName>
    </submittedName>
</protein>
<reference evidence="2 3" key="1">
    <citation type="submission" date="2017-04" db="EMBL/GenBank/DDBJ databases">
        <title>Genome Sequence of the Model Brown-Rot Fungus Postia placenta SB12.</title>
        <authorList>
            <consortium name="DOE Joint Genome Institute"/>
            <person name="Gaskell J."/>
            <person name="Kersten P."/>
            <person name="Larrondo L.F."/>
            <person name="Canessa P."/>
            <person name="Martinez D."/>
            <person name="Hibbett D."/>
            <person name="Schmoll M."/>
            <person name="Kubicek C.P."/>
            <person name="Martinez A.T."/>
            <person name="Yadav J."/>
            <person name="Master E."/>
            <person name="Magnuson J.K."/>
            <person name="James T."/>
            <person name="Yaver D."/>
            <person name="Berka R."/>
            <person name="Labutti K."/>
            <person name="Lipzen A."/>
            <person name="Aerts A."/>
            <person name="Barry K."/>
            <person name="Henrissat B."/>
            <person name="Blanchette R."/>
            <person name="Grigoriev I."/>
            <person name="Cullen D."/>
        </authorList>
    </citation>
    <scope>NUCLEOTIDE SEQUENCE [LARGE SCALE GENOMIC DNA]</scope>
    <source>
        <strain evidence="2 3">MAD-698-R-SB12</strain>
    </source>
</reference>
<dbReference type="Proteomes" id="UP000194127">
    <property type="component" value="Unassembled WGS sequence"/>
</dbReference>
<evidence type="ECO:0000256" key="1">
    <source>
        <dbReference type="SAM" id="MobiDB-lite"/>
    </source>
</evidence>
<evidence type="ECO:0000313" key="2">
    <source>
        <dbReference type="EMBL" id="OSX59225.1"/>
    </source>
</evidence>
<sequence length="162" mass="18523">MSTATHHLRASLRRTASLRRLSSSSLSPKVTLPPAKMRSLVSLYHQAETFITPQNLSTVIDYEFIYRRQKITSLRSDEDSFYDLQAELASRKIQPKIGEANQARTQSETSRDWSEKRSERENKVVNALYGTDGGRPGFDVLEEEADYIKDLLRRDDNANRSA</sequence>
<dbReference type="AlphaFoldDB" id="A0A1X6MS66"/>
<dbReference type="GeneID" id="36327368"/>
<dbReference type="EMBL" id="KZ110602">
    <property type="protein sequence ID" value="OSX59225.1"/>
    <property type="molecule type" value="Genomic_DNA"/>
</dbReference>
<feature type="region of interest" description="Disordered" evidence="1">
    <location>
        <begin position="93"/>
        <end position="120"/>
    </location>
</feature>
<evidence type="ECO:0000313" key="3">
    <source>
        <dbReference type="Proteomes" id="UP000194127"/>
    </source>
</evidence>
<feature type="compositionally biased region" description="Basic and acidic residues" evidence="1">
    <location>
        <begin position="109"/>
        <end position="120"/>
    </location>
</feature>
<name>A0A1X6MS66_9APHY</name>
<keyword evidence="3" id="KW-1185">Reference proteome</keyword>